<proteinExistence type="predicted"/>
<organism evidence="1 2">
    <name type="scientific">Artemisia annua</name>
    <name type="common">Sweet wormwood</name>
    <dbReference type="NCBI Taxonomy" id="35608"/>
    <lineage>
        <taxon>Eukaryota</taxon>
        <taxon>Viridiplantae</taxon>
        <taxon>Streptophyta</taxon>
        <taxon>Embryophyta</taxon>
        <taxon>Tracheophyta</taxon>
        <taxon>Spermatophyta</taxon>
        <taxon>Magnoliopsida</taxon>
        <taxon>eudicotyledons</taxon>
        <taxon>Gunneridae</taxon>
        <taxon>Pentapetalae</taxon>
        <taxon>asterids</taxon>
        <taxon>campanulids</taxon>
        <taxon>Asterales</taxon>
        <taxon>Asteraceae</taxon>
        <taxon>Asteroideae</taxon>
        <taxon>Anthemideae</taxon>
        <taxon>Artemisiinae</taxon>
        <taxon>Artemisia</taxon>
    </lineage>
</organism>
<protein>
    <submittedName>
        <fullName evidence="1">NADH-ubiquinone oxidoreductase</fullName>
    </submittedName>
</protein>
<dbReference type="OrthoDB" id="3089at2759"/>
<sequence length="126" mass="14468">MVRWENSLVGLTSTYDPYANVGDDARSFTREEDEKAFSEKNGWNYTLEHYSSIGRMGCLLHIKLYFMSSFVQTDYTKKYSILDSEALEKGNRGDSASTISSLHLIPAYIRDEHMDRYGAGRFELAE</sequence>
<name>A0A2U1LGU4_ARTAN</name>
<keyword evidence="1" id="KW-0830">Ubiquinone</keyword>
<accession>A0A2U1LGU4</accession>
<evidence type="ECO:0000313" key="2">
    <source>
        <dbReference type="Proteomes" id="UP000245207"/>
    </source>
</evidence>
<gene>
    <name evidence="1" type="ORF">CTI12_AA493300</name>
</gene>
<dbReference type="InterPro" id="IPR038532">
    <property type="entry name" value="NDUFS4-like_sf"/>
</dbReference>
<keyword evidence="2" id="KW-1185">Reference proteome</keyword>
<comment type="caution">
    <text evidence="1">The sequence shown here is derived from an EMBL/GenBank/DDBJ whole genome shotgun (WGS) entry which is preliminary data.</text>
</comment>
<dbReference type="AlphaFoldDB" id="A0A2U1LGU4"/>
<reference evidence="1 2" key="1">
    <citation type="journal article" date="2018" name="Mol. Plant">
        <title>The genome of Artemisia annua provides insight into the evolution of Asteraceae family and artemisinin biosynthesis.</title>
        <authorList>
            <person name="Shen Q."/>
            <person name="Zhang L."/>
            <person name="Liao Z."/>
            <person name="Wang S."/>
            <person name="Yan T."/>
            <person name="Shi P."/>
            <person name="Liu M."/>
            <person name="Fu X."/>
            <person name="Pan Q."/>
            <person name="Wang Y."/>
            <person name="Lv Z."/>
            <person name="Lu X."/>
            <person name="Zhang F."/>
            <person name="Jiang W."/>
            <person name="Ma Y."/>
            <person name="Chen M."/>
            <person name="Hao X."/>
            <person name="Li L."/>
            <person name="Tang Y."/>
            <person name="Lv G."/>
            <person name="Zhou Y."/>
            <person name="Sun X."/>
            <person name="Brodelius P.E."/>
            <person name="Rose J.K.C."/>
            <person name="Tang K."/>
        </authorList>
    </citation>
    <scope>NUCLEOTIDE SEQUENCE [LARGE SCALE GENOMIC DNA]</scope>
    <source>
        <strain evidence="2">cv. Huhao1</strain>
        <tissue evidence="1">Leaf</tissue>
    </source>
</reference>
<dbReference type="Proteomes" id="UP000245207">
    <property type="component" value="Unassembled WGS sequence"/>
</dbReference>
<dbReference type="Gene3D" id="3.30.160.190">
    <property type="entry name" value="atu1810 like domain"/>
    <property type="match status" value="1"/>
</dbReference>
<evidence type="ECO:0000313" key="1">
    <source>
        <dbReference type="EMBL" id="PWA48217.1"/>
    </source>
</evidence>
<dbReference type="EMBL" id="PKPP01009456">
    <property type="protein sequence ID" value="PWA48217.1"/>
    <property type="molecule type" value="Genomic_DNA"/>
</dbReference>
<dbReference type="STRING" id="35608.A0A2U1LGU4"/>